<evidence type="ECO:0000313" key="2">
    <source>
        <dbReference type="Proteomes" id="UP001333110"/>
    </source>
</evidence>
<name>A0AAN7NUC4_MYCAM</name>
<accession>A0AAN7NUC4</accession>
<protein>
    <recommendedName>
        <fullName evidence="3">Rna-directed dna polymerase from mobile element jockey-like</fullName>
    </recommendedName>
</protein>
<sequence>MHVGHASLRDLDRLERWASKNSMKFNKEKCKVLHLGQNNQRAQYRLRSVWLGSSLAERDPGVLVDNKLNISQQHATAATKANQILGCIHRGRDRHVVIPLYSALGRPHLEYCVQFWSPEFKKDTDRLERI</sequence>
<proteinExistence type="predicted"/>
<reference evidence="1 2" key="1">
    <citation type="journal article" date="2023" name="J. Hered.">
        <title>Chromosome-level genome of the wood stork (Mycteria americana) provides insight into avian chromosome evolution.</title>
        <authorList>
            <person name="Flamio R. Jr."/>
            <person name="Ramstad K.M."/>
        </authorList>
    </citation>
    <scope>NUCLEOTIDE SEQUENCE [LARGE SCALE GENOMIC DNA]</scope>
    <source>
        <strain evidence="1">JAX WOST 10</strain>
    </source>
</reference>
<evidence type="ECO:0000313" key="1">
    <source>
        <dbReference type="EMBL" id="KAK4818136.1"/>
    </source>
</evidence>
<gene>
    <name evidence="1" type="ORF">QYF61_006735</name>
</gene>
<comment type="caution">
    <text evidence="1">The sequence shown here is derived from an EMBL/GenBank/DDBJ whole genome shotgun (WGS) entry which is preliminary data.</text>
</comment>
<keyword evidence="2" id="KW-1185">Reference proteome</keyword>
<dbReference type="EMBL" id="JAUNZN010000007">
    <property type="protein sequence ID" value="KAK4818136.1"/>
    <property type="molecule type" value="Genomic_DNA"/>
</dbReference>
<dbReference type="AlphaFoldDB" id="A0AAN7NUC4"/>
<dbReference type="PRINTS" id="PR01345">
    <property type="entry name" value="CERVTRCPTASE"/>
</dbReference>
<evidence type="ECO:0008006" key="3">
    <source>
        <dbReference type="Google" id="ProtNLM"/>
    </source>
</evidence>
<dbReference type="Proteomes" id="UP001333110">
    <property type="component" value="Unassembled WGS sequence"/>
</dbReference>
<organism evidence="1 2">
    <name type="scientific">Mycteria americana</name>
    <name type="common">Wood stork</name>
    <dbReference type="NCBI Taxonomy" id="33587"/>
    <lineage>
        <taxon>Eukaryota</taxon>
        <taxon>Metazoa</taxon>
        <taxon>Chordata</taxon>
        <taxon>Craniata</taxon>
        <taxon>Vertebrata</taxon>
        <taxon>Euteleostomi</taxon>
        <taxon>Archelosauria</taxon>
        <taxon>Archosauria</taxon>
        <taxon>Dinosauria</taxon>
        <taxon>Saurischia</taxon>
        <taxon>Theropoda</taxon>
        <taxon>Coelurosauria</taxon>
        <taxon>Aves</taxon>
        <taxon>Neognathae</taxon>
        <taxon>Neoaves</taxon>
        <taxon>Aequornithes</taxon>
        <taxon>Ciconiiformes</taxon>
        <taxon>Ciconiidae</taxon>
        <taxon>Mycteria</taxon>
    </lineage>
</organism>
<dbReference type="PANTHER" id="PTHR33332">
    <property type="entry name" value="REVERSE TRANSCRIPTASE DOMAIN-CONTAINING PROTEIN"/>
    <property type="match status" value="1"/>
</dbReference>